<dbReference type="SUPFAM" id="SSF51338">
    <property type="entry name" value="Composite domain of metallo-dependent hydrolases"/>
    <property type="match status" value="1"/>
</dbReference>
<organism evidence="1">
    <name type="scientific">marine sediment metagenome</name>
    <dbReference type="NCBI Taxonomy" id="412755"/>
    <lineage>
        <taxon>unclassified sequences</taxon>
        <taxon>metagenomes</taxon>
        <taxon>ecological metagenomes</taxon>
    </lineage>
</organism>
<dbReference type="AlphaFoldDB" id="X1DNU0"/>
<protein>
    <recommendedName>
        <fullName evidence="2">Amidohydrolase 3 domain-containing protein</fullName>
    </recommendedName>
</protein>
<proteinExistence type="predicted"/>
<feature type="non-terminal residue" evidence="1">
    <location>
        <position position="436"/>
    </location>
</feature>
<dbReference type="InterPro" id="IPR011059">
    <property type="entry name" value="Metal-dep_hydrolase_composite"/>
</dbReference>
<gene>
    <name evidence="1" type="ORF">S03H2_01897</name>
</gene>
<accession>X1DNU0</accession>
<name>X1DNU0_9ZZZZ</name>
<evidence type="ECO:0000313" key="1">
    <source>
        <dbReference type="EMBL" id="GAH22611.1"/>
    </source>
</evidence>
<sequence length="436" mass="49872">MTKLHVKNGFVFDPINSIEGEKKDILIEDGKVVDKFVSSSDIREIDAKGKTVIPAALEIHAHVASQQLNWVRLLGSNNQDFQNQWNGLTLNTIAKNYVSNGYTFILEANVFPSLTKQTIFDLKRLPVLDKAFLLNTSNLWALELEFQKEMIEEGAVLLSNLLEKVKGFGLKAYNPFEAEYWNWKVVRKNLTDKGRLFNFAPMDVYEKLPRFVEHLGLPHSIHAHIEGYESQYSKENLFATLNKVKSLGLKPNPKNDLGIKRSQIFHLAHASSYNIDGDNSELINFYNENQDFDMDLGFIGFNTINPLITSDRHLINKLNNSPNPYKLIRSSVESEGDSFATLRKFSKKKKDDCVMWANAIILALNISPWQLQYSVNYPNYADITNLPEIASWLISYEARKQFMKDIDTSFLKDSTLVNNEKVLTFNDFTILTRSSP</sequence>
<comment type="caution">
    <text evidence="1">The sequence shown here is derived from an EMBL/GenBank/DDBJ whole genome shotgun (WGS) entry which is preliminary data.</text>
</comment>
<evidence type="ECO:0008006" key="2">
    <source>
        <dbReference type="Google" id="ProtNLM"/>
    </source>
</evidence>
<reference evidence="1" key="1">
    <citation type="journal article" date="2014" name="Front. Microbiol.">
        <title>High frequency of phylogenetically diverse reductive dehalogenase-homologous genes in deep subseafloor sedimentary metagenomes.</title>
        <authorList>
            <person name="Kawai M."/>
            <person name="Futagami T."/>
            <person name="Toyoda A."/>
            <person name="Takaki Y."/>
            <person name="Nishi S."/>
            <person name="Hori S."/>
            <person name="Arai W."/>
            <person name="Tsubouchi T."/>
            <person name="Morono Y."/>
            <person name="Uchiyama I."/>
            <person name="Ito T."/>
            <person name="Fujiyama A."/>
            <person name="Inagaki F."/>
            <person name="Takami H."/>
        </authorList>
    </citation>
    <scope>NUCLEOTIDE SEQUENCE</scope>
    <source>
        <strain evidence="1">Expedition CK06-06</strain>
    </source>
</reference>
<dbReference type="GO" id="GO:0016810">
    <property type="term" value="F:hydrolase activity, acting on carbon-nitrogen (but not peptide) bonds"/>
    <property type="evidence" value="ECO:0007669"/>
    <property type="project" value="InterPro"/>
</dbReference>
<dbReference type="EMBL" id="BARU01000592">
    <property type="protein sequence ID" value="GAH22611.1"/>
    <property type="molecule type" value="Genomic_DNA"/>
</dbReference>
<dbReference type="Gene3D" id="2.30.40.10">
    <property type="entry name" value="Urease, subunit C, domain 1"/>
    <property type="match status" value="1"/>
</dbReference>